<comment type="caution">
    <text evidence="2">The sequence shown here is derived from an EMBL/GenBank/DDBJ whole genome shotgun (WGS) entry which is preliminary data.</text>
</comment>
<dbReference type="Proteomes" id="UP001420932">
    <property type="component" value="Unassembled WGS sequence"/>
</dbReference>
<organism evidence="2 3">
    <name type="scientific">Stephania yunnanensis</name>
    <dbReference type="NCBI Taxonomy" id="152371"/>
    <lineage>
        <taxon>Eukaryota</taxon>
        <taxon>Viridiplantae</taxon>
        <taxon>Streptophyta</taxon>
        <taxon>Embryophyta</taxon>
        <taxon>Tracheophyta</taxon>
        <taxon>Spermatophyta</taxon>
        <taxon>Magnoliopsida</taxon>
        <taxon>Ranunculales</taxon>
        <taxon>Menispermaceae</taxon>
        <taxon>Menispermoideae</taxon>
        <taxon>Cissampelideae</taxon>
        <taxon>Stephania</taxon>
    </lineage>
</organism>
<dbReference type="EMBL" id="JBBNAF010000012">
    <property type="protein sequence ID" value="KAK9092824.1"/>
    <property type="molecule type" value="Genomic_DNA"/>
</dbReference>
<evidence type="ECO:0000256" key="1">
    <source>
        <dbReference type="SAM" id="Coils"/>
    </source>
</evidence>
<evidence type="ECO:0000313" key="2">
    <source>
        <dbReference type="EMBL" id="KAK9092824.1"/>
    </source>
</evidence>
<feature type="coiled-coil region" evidence="1">
    <location>
        <begin position="36"/>
        <end position="63"/>
    </location>
</feature>
<reference evidence="2 3" key="1">
    <citation type="submission" date="2024-01" db="EMBL/GenBank/DDBJ databases">
        <title>Genome assemblies of Stephania.</title>
        <authorList>
            <person name="Yang L."/>
        </authorList>
    </citation>
    <scope>NUCLEOTIDE SEQUENCE [LARGE SCALE GENOMIC DNA]</scope>
    <source>
        <strain evidence="2">YNDBR</strain>
        <tissue evidence="2">Leaf</tissue>
    </source>
</reference>
<evidence type="ECO:0000313" key="3">
    <source>
        <dbReference type="Proteomes" id="UP001420932"/>
    </source>
</evidence>
<dbReference type="AlphaFoldDB" id="A0AAP0EGG1"/>
<keyword evidence="3" id="KW-1185">Reference proteome</keyword>
<sequence length="106" mass="12648">MDVLLEKTITDEVIKRYGKSDRYEDSVNEREEAKIARSATEQRRKIKDDMRRILEEMLKARNDSNVVQPTMDYDGLYMEKSKLAFIGTIQRNKMRTLRNQELVFEN</sequence>
<accession>A0AAP0EGG1</accession>
<proteinExistence type="predicted"/>
<gene>
    <name evidence="2" type="ORF">Syun_027735</name>
</gene>
<protein>
    <submittedName>
        <fullName evidence="2">Uncharacterized protein</fullName>
    </submittedName>
</protein>
<keyword evidence="1" id="KW-0175">Coiled coil</keyword>
<name>A0AAP0EGG1_9MAGN</name>